<evidence type="ECO:0000313" key="2">
    <source>
        <dbReference type="EMBL" id="EUA23991.1"/>
    </source>
</evidence>
<evidence type="ECO:0000256" key="1">
    <source>
        <dbReference type="SAM" id="MobiDB-lite"/>
    </source>
</evidence>
<dbReference type="PATRIC" id="fig|1299334.3.peg.6913"/>
<name>X7ZY79_MYCXE</name>
<comment type="caution">
    <text evidence="2">The sequence shown here is derived from an EMBL/GenBank/DDBJ whole genome shotgun (WGS) entry which is preliminary data.</text>
</comment>
<organism evidence="2">
    <name type="scientific">Mycobacterium xenopi 4042</name>
    <dbReference type="NCBI Taxonomy" id="1299334"/>
    <lineage>
        <taxon>Bacteria</taxon>
        <taxon>Bacillati</taxon>
        <taxon>Actinomycetota</taxon>
        <taxon>Actinomycetes</taxon>
        <taxon>Mycobacteriales</taxon>
        <taxon>Mycobacteriaceae</taxon>
        <taxon>Mycobacterium</taxon>
    </lineage>
</organism>
<accession>X7ZY79</accession>
<dbReference type="EMBL" id="JAOB01000068">
    <property type="protein sequence ID" value="EUA23991.1"/>
    <property type="molecule type" value="Genomic_DNA"/>
</dbReference>
<feature type="compositionally biased region" description="Basic and acidic residues" evidence="1">
    <location>
        <begin position="1"/>
        <end position="10"/>
    </location>
</feature>
<reference evidence="2" key="1">
    <citation type="submission" date="2014-01" db="EMBL/GenBank/DDBJ databases">
        <authorList>
            <person name="Brown-Elliot B."/>
            <person name="Wallace R."/>
            <person name="Lenaerts A."/>
            <person name="Ordway D."/>
            <person name="DeGroote M.A."/>
            <person name="Parker T."/>
            <person name="Sizemore C."/>
            <person name="Tallon L.J."/>
            <person name="Sadzewicz L.K."/>
            <person name="Sengamalay N."/>
            <person name="Fraser C.M."/>
            <person name="Hine E."/>
            <person name="Shefchek K.A."/>
            <person name="Das S.P."/>
            <person name="Tettelin H."/>
        </authorList>
    </citation>
    <scope>NUCLEOTIDE SEQUENCE [LARGE SCALE GENOMIC DNA]</scope>
    <source>
        <strain evidence="2">4042</strain>
    </source>
</reference>
<sequence>MGIVDQRQEILARSMRSSRPGPEPPAGQPPPVPEKHRLYPK</sequence>
<feature type="region of interest" description="Disordered" evidence="1">
    <location>
        <begin position="1"/>
        <end position="41"/>
    </location>
</feature>
<dbReference type="AlphaFoldDB" id="X7ZY79"/>
<proteinExistence type="predicted"/>
<gene>
    <name evidence="2" type="ORF">I553_3479</name>
</gene>
<feature type="compositionally biased region" description="Pro residues" evidence="1">
    <location>
        <begin position="21"/>
        <end position="32"/>
    </location>
</feature>
<protein>
    <submittedName>
        <fullName evidence="2">Uncharacterized protein</fullName>
    </submittedName>
</protein>